<protein>
    <submittedName>
        <fullName evidence="1">Uncharacterized protein</fullName>
    </submittedName>
</protein>
<reference evidence="1" key="1">
    <citation type="submission" date="2012-11" db="EMBL/GenBank/DDBJ databases">
        <title>Dependencies among metagenomic species, viruses, plasmids and units of genetic variation.</title>
        <authorList>
            <person name="Nielsen H.B."/>
            <person name="Almeida M."/>
            <person name="Juncker A.S."/>
            <person name="Rasmussen S."/>
            <person name="Li J."/>
            <person name="Sunagawa S."/>
            <person name="Plichta D."/>
            <person name="Gautier L."/>
            <person name="Le Chatelier E."/>
            <person name="Peletier E."/>
            <person name="Bonde I."/>
            <person name="Nielsen T."/>
            <person name="Manichanh C."/>
            <person name="Arumugam M."/>
            <person name="Batto J."/>
            <person name="Santos M.B.Q.D."/>
            <person name="Blom N."/>
            <person name="Borruel N."/>
            <person name="Burgdorf K.S."/>
            <person name="Boumezbeur F."/>
            <person name="Casellas F."/>
            <person name="Dore J."/>
            <person name="Guarner F."/>
            <person name="Hansen T."/>
            <person name="Hildebrand F."/>
            <person name="Kaas R.S."/>
            <person name="Kennedy S."/>
            <person name="Kristiansen K."/>
            <person name="Kultima J.R."/>
            <person name="Leonard P."/>
            <person name="Levenez F."/>
            <person name="Lund O."/>
            <person name="Moumen B."/>
            <person name="Le Paslier D."/>
            <person name="Pons N."/>
            <person name="Pedersen O."/>
            <person name="Prifti E."/>
            <person name="Qin J."/>
            <person name="Raes J."/>
            <person name="Tap J."/>
            <person name="Tims S."/>
            <person name="Ussery D.W."/>
            <person name="Yamada T."/>
            <person name="MetaHit consortium"/>
            <person name="Renault P."/>
            <person name="Sicheritz-Ponten T."/>
            <person name="Bork P."/>
            <person name="Wang J."/>
            <person name="Brunak S."/>
            <person name="Ehrlich S.D."/>
        </authorList>
    </citation>
    <scope>NUCLEOTIDE SEQUENCE [LARGE SCALE GENOMIC DNA]</scope>
</reference>
<dbReference type="EMBL" id="CBFW010000337">
    <property type="protein sequence ID" value="CDC76028.1"/>
    <property type="molecule type" value="Genomic_DNA"/>
</dbReference>
<comment type="caution">
    <text evidence="1">The sequence shown here is derived from an EMBL/GenBank/DDBJ whole genome shotgun (WGS) entry which is preliminary data.</text>
</comment>
<organism evidence="1 2">
    <name type="scientific">Candidatus Colimorpha enterica</name>
    <dbReference type="NCBI Taxonomy" id="3083063"/>
    <lineage>
        <taxon>Bacteria</taxon>
        <taxon>Pseudomonadati</taxon>
        <taxon>Bacteroidota</taxon>
        <taxon>Bacteroidia</taxon>
        <taxon>Bacteroidales</taxon>
        <taxon>Candidatus Colimorpha</taxon>
    </lineage>
</organism>
<accession>R6TRJ1</accession>
<name>R6TRJ1_9BACT</name>
<evidence type="ECO:0000313" key="2">
    <source>
        <dbReference type="Proteomes" id="UP000017938"/>
    </source>
</evidence>
<sequence>MKKAYTKPEIIFDDFSLATTIAAGCQNQTHTPSWNMCGVDIPGVGQAFSEAMLSCTVKITEGNEGQYNFCYHVPTETNRLFNSL</sequence>
<dbReference type="PROSITE" id="PS51257">
    <property type="entry name" value="PROKAR_LIPOPROTEIN"/>
    <property type="match status" value="1"/>
</dbReference>
<dbReference type="AlphaFoldDB" id="R6TRJ1"/>
<evidence type="ECO:0000313" key="1">
    <source>
        <dbReference type="EMBL" id="CDC76028.1"/>
    </source>
</evidence>
<proteinExistence type="predicted"/>
<gene>
    <name evidence="1" type="ORF">BN580_02025</name>
</gene>
<dbReference type="STRING" id="1263015.BN580_02025"/>
<dbReference type="Proteomes" id="UP000017938">
    <property type="component" value="Unassembled WGS sequence"/>
</dbReference>